<dbReference type="InterPro" id="IPR014001">
    <property type="entry name" value="Helicase_ATP-bd"/>
</dbReference>
<dbReference type="PANTHER" id="PTHR24031">
    <property type="entry name" value="RNA HELICASE"/>
    <property type="match status" value="1"/>
</dbReference>
<dbReference type="SUPFAM" id="SSF52540">
    <property type="entry name" value="P-loop containing nucleoside triphosphate hydrolases"/>
    <property type="match status" value="2"/>
</dbReference>
<evidence type="ECO:0000259" key="10">
    <source>
        <dbReference type="PROSITE" id="PS51194"/>
    </source>
</evidence>
<dbReference type="InterPro" id="IPR001650">
    <property type="entry name" value="Helicase_C-like"/>
</dbReference>
<accession>A0ABQ7Y012</accession>
<dbReference type="CDD" id="cd17960">
    <property type="entry name" value="DEADc_DDX55"/>
    <property type="match status" value="1"/>
</dbReference>
<evidence type="ECO:0000256" key="6">
    <source>
        <dbReference type="ARBA" id="ARBA00022884"/>
    </source>
</evidence>
<keyword evidence="4 7" id="KW-0347">Helicase</keyword>
<feature type="domain" description="Helicase C-terminal" evidence="10">
    <location>
        <begin position="277"/>
        <end position="444"/>
    </location>
</feature>
<dbReference type="Gene3D" id="1.10.10.580">
    <property type="entry name" value="Structural maintenance of chromosome 1. Chain E"/>
    <property type="match status" value="1"/>
</dbReference>
<dbReference type="SMART" id="SM00487">
    <property type="entry name" value="DEXDc"/>
    <property type="match status" value="1"/>
</dbReference>
<dbReference type="Pfam" id="PF04824">
    <property type="entry name" value="Rad21_Rec8"/>
    <property type="match status" value="1"/>
</dbReference>
<evidence type="ECO:0000256" key="3">
    <source>
        <dbReference type="ARBA" id="ARBA00022801"/>
    </source>
</evidence>
<feature type="region of interest" description="Disordered" evidence="8">
    <location>
        <begin position="1069"/>
        <end position="1093"/>
    </location>
</feature>
<dbReference type="InterPro" id="IPR000629">
    <property type="entry name" value="RNA-helicase_DEAD-box_CS"/>
</dbReference>
<dbReference type="InterPro" id="IPR036390">
    <property type="entry name" value="WH_DNA-bd_sf"/>
</dbReference>
<dbReference type="Pfam" id="PF00270">
    <property type="entry name" value="DEAD"/>
    <property type="match status" value="1"/>
</dbReference>
<evidence type="ECO:0000313" key="12">
    <source>
        <dbReference type="Proteomes" id="UP000824890"/>
    </source>
</evidence>
<dbReference type="EMBL" id="JAGKQM010000019">
    <property type="protein sequence ID" value="KAH0861514.1"/>
    <property type="molecule type" value="Genomic_DNA"/>
</dbReference>
<comment type="similarity">
    <text evidence="1">Belongs to the rad21 family.</text>
</comment>
<dbReference type="InterPro" id="IPR011545">
    <property type="entry name" value="DEAD/DEAH_box_helicase_dom"/>
</dbReference>
<dbReference type="PROSITE" id="PS51192">
    <property type="entry name" value="HELICASE_ATP_BIND_1"/>
    <property type="match status" value="1"/>
</dbReference>
<evidence type="ECO:0000256" key="5">
    <source>
        <dbReference type="ARBA" id="ARBA00022840"/>
    </source>
</evidence>
<dbReference type="EC" id="3.6.4.13" evidence="7"/>
<evidence type="ECO:0000256" key="1">
    <source>
        <dbReference type="ARBA" id="ARBA00009870"/>
    </source>
</evidence>
<dbReference type="Proteomes" id="UP000824890">
    <property type="component" value="Unassembled WGS sequence"/>
</dbReference>
<comment type="function">
    <text evidence="7">RNA helicase.</text>
</comment>
<gene>
    <name evidence="11" type="ORF">HID58_089775</name>
</gene>
<reference evidence="11 12" key="1">
    <citation type="submission" date="2021-05" db="EMBL/GenBank/DDBJ databases">
        <title>Genome Assembly of Synthetic Allotetraploid Brassica napus Reveals Homoeologous Exchanges between Subgenomes.</title>
        <authorList>
            <person name="Davis J.T."/>
        </authorList>
    </citation>
    <scope>NUCLEOTIDE SEQUENCE [LARGE SCALE GENOMIC DNA]</scope>
    <source>
        <strain evidence="12">cv. Da-Ae</strain>
        <tissue evidence="11">Seedling</tissue>
    </source>
</reference>
<keyword evidence="6 7" id="KW-0694">RNA-binding</keyword>
<dbReference type="InterPro" id="IPR006910">
    <property type="entry name" value="Rad21_Rec8_N"/>
</dbReference>
<evidence type="ECO:0000256" key="8">
    <source>
        <dbReference type="SAM" id="MobiDB-lite"/>
    </source>
</evidence>
<dbReference type="PROSITE" id="PS51194">
    <property type="entry name" value="HELICASE_CTER"/>
    <property type="match status" value="1"/>
</dbReference>
<dbReference type="PROSITE" id="PS00039">
    <property type="entry name" value="DEAD_ATP_HELICASE"/>
    <property type="match status" value="1"/>
</dbReference>
<comment type="caution">
    <text evidence="11">The sequence shown here is derived from an EMBL/GenBank/DDBJ whole genome shotgun (WGS) entry which is preliminary data.</text>
</comment>
<dbReference type="InterPro" id="IPR027417">
    <property type="entry name" value="P-loop_NTPase"/>
</dbReference>
<feature type="region of interest" description="Disordered" evidence="8">
    <location>
        <begin position="506"/>
        <end position="572"/>
    </location>
</feature>
<evidence type="ECO:0000313" key="11">
    <source>
        <dbReference type="EMBL" id="KAH0861514.1"/>
    </source>
</evidence>
<evidence type="ECO:0000259" key="9">
    <source>
        <dbReference type="PROSITE" id="PS51192"/>
    </source>
</evidence>
<proteinExistence type="inferred from homology"/>
<comment type="similarity">
    <text evidence="7">Belongs to the DEAD box helicase family.</text>
</comment>
<dbReference type="Pfam" id="PF00271">
    <property type="entry name" value="Helicase_C"/>
    <property type="match status" value="1"/>
</dbReference>
<protein>
    <recommendedName>
        <fullName evidence="7">ATP-dependent RNA helicase</fullName>
        <ecNumber evidence="7">3.6.4.13</ecNumber>
    </recommendedName>
</protein>
<sequence length="1213" mass="135980">RATRTQQRPSMDPSPNTNEALTETRFSDLKPPLSADIIEALLRSGPPGFEFCTPVQAATIPLLCSHKDVAVDAATGSGKTLAFVLPLVEILRRSTSYPPKPHQVMGVIISPTRELSTQIYNVAQPFVSTLPNVKSVLLVGGRDVRADMNTIEEEGCNVLIGTPGRLSDIMERMDILDFRNLEILILDEADRLLEMGFQKQVNSIISRLPKQRRTGLFSATQTEGVEEMAKAGLRNPVRVEVRAESKSASSNQLINSKIPSGLHLEYLVCEADKKSSQLVDLLIKNKNKKLIVYFMTCASVDYWGLVLSKIPALKSISLIPIHGDKKQTRRWLRLLKHQAVSFCALMSLHVDLTFSGIDYVVQYLGFTGSKFVMFMQYDPPQDPRMFNHRVGRTARLGKEGRSIVFLLPEEEDYVEFLRRKGVSFQEKKCYQEASDVIPFIRSLAIKDRAVLDKGVEALVSFVCAYKLQHCSYVFRWKSLKIGKLAMGYGLLRFPSVSEVKQGRLSSEGFTPVEGGQVSGETKKAKVTSRERETARRENSKKAVAASPATRDSNKRKLTGKQRQTIQTADDEEEMARDYRLLKKLKKGSVEEDDFAKLTGGSVEQIGDLRLQSLIVTVWGPATVNRIPFPLASHAYSREVKKDVLLSSAPSSKSSVRMAATLHAKINRKKLNKLDIIQICEEILNPSVPMALRLSGILMGGVVIVYERKVKLLFDDVTRLLVEINGAWRTKAVPDPTLLPKGRTHARKEAVTLPEKDEADFGDFEQTRSQLPKFPNFMDFQQSYISMRLDEPNVNDIPEQEDLHQAAAENITLFEYHASYQTNTETYDRFERFDIEGDDETQLNFNSREGAQIPPTLIPSPPRHHDFAEGGNPTSPQPQEQQERGRDVFAEQTGEQNIPDREDQDIPRPTKKRARRTATSAMDYEQTIIAGNQYQSWLQDTSHILLRGKKRKARGPASPSFEVTKRMKMPLTQLFEEHVDGSYPPQLMELWSKCTHPLQATTSERLRNVLAEKDGSIEGLMAKSRASAENNNRQAAADISVTPLYSGDDVRSMPSSTPSARGAASINIEINSNSRRLTRKRQHSSPRRGLEPVAEDRTWEHRAYDFEFSMLPEKGGFTADNEVLAETGPTQTQKPVTTHTDEKITDSIKSHLKTHFETPGAPQVESLNKLAVGMKRNAAAQLFYQSCVLATRGVIKVEQTQPYGDILIARGPNM</sequence>
<organism evidence="11 12">
    <name type="scientific">Brassica napus</name>
    <name type="common">Rape</name>
    <dbReference type="NCBI Taxonomy" id="3708"/>
    <lineage>
        <taxon>Eukaryota</taxon>
        <taxon>Viridiplantae</taxon>
        <taxon>Streptophyta</taxon>
        <taxon>Embryophyta</taxon>
        <taxon>Tracheophyta</taxon>
        <taxon>Spermatophyta</taxon>
        <taxon>Magnoliopsida</taxon>
        <taxon>eudicotyledons</taxon>
        <taxon>Gunneridae</taxon>
        <taxon>Pentapetalae</taxon>
        <taxon>rosids</taxon>
        <taxon>malvids</taxon>
        <taxon>Brassicales</taxon>
        <taxon>Brassicaceae</taxon>
        <taxon>Brassiceae</taxon>
        <taxon>Brassica</taxon>
    </lineage>
</organism>
<feature type="compositionally biased region" description="Basic and acidic residues" evidence="8">
    <location>
        <begin position="520"/>
        <end position="540"/>
    </location>
</feature>
<dbReference type="Pfam" id="PF13959">
    <property type="entry name" value="CTE_SPB4"/>
    <property type="match status" value="1"/>
</dbReference>
<feature type="non-terminal residue" evidence="11">
    <location>
        <position position="1"/>
    </location>
</feature>
<dbReference type="InterPro" id="IPR006909">
    <property type="entry name" value="Rad21/Rec8_C_eu"/>
</dbReference>
<dbReference type="Gene3D" id="3.40.50.300">
    <property type="entry name" value="P-loop containing nucleotide triphosphate hydrolases"/>
    <property type="match status" value="2"/>
</dbReference>
<dbReference type="Pfam" id="PF04825">
    <property type="entry name" value="Rad21_Rec8_N"/>
    <property type="match status" value="1"/>
</dbReference>
<evidence type="ECO:0000256" key="7">
    <source>
        <dbReference type="RuleBase" id="RU365068"/>
    </source>
</evidence>
<keyword evidence="3 7" id="KW-0378">Hydrolase</keyword>
<feature type="region of interest" description="Disordered" evidence="8">
    <location>
        <begin position="844"/>
        <end position="918"/>
    </location>
</feature>
<dbReference type="SUPFAM" id="SSF46785">
    <property type="entry name" value="Winged helix' DNA-binding domain"/>
    <property type="match status" value="1"/>
</dbReference>
<feature type="compositionally biased region" description="Basic and acidic residues" evidence="8">
    <location>
        <begin position="897"/>
        <end position="907"/>
    </location>
</feature>
<dbReference type="InterPro" id="IPR025313">
    <property type="entry name" value="SPB4-like_CTE"/>
</dbReference>
<dbReference type="SMART" id="SM01178">
    <property type="entry name" value="DUF4217"/>
    <property type="match status" value="1"/>
</dbReference>
<dbReference type="CDD" id="cd21793">
    <property type="entry name" value="Rad21_Rec8_M_AtSYN1-like"/>
    <property type="match status" value="1"/>
</dbReference>
<evidence type="ECO:0000256" key="4">
    <source>
        <dbReference type="ARBA" id="ARBA00022806"/>
    </source>
</evidence>
<keyword evidence="2 7" id="KW-0547">Nucleotide-binding</keyword>
<feature type="domain" description="Helicase ATP-binding" evidence="9">
    <location>
        <begin position="60"/>
        <end position="239"/>
    </location>
</feature>
<evidence type="ECO:0000256" key="2">
    <source>
        <dbReference type="ARBA" id="ARBA00022741"/>
    </source>
</evidence>
<dbReference type="InterPro" id="IPR023093">
    <property type="entry name" value="ScpA-like_C"/>
</dbReference>
<name>A0ABQ7Y012_BRANA</name>
<feature type="compositionally biased region" description="Basic residues" evidence="8">
    <location>
        <begin position="1075"/>
        <end position="1085"/>
    </location>
</feature>
<keyword evidence="5 7" id="KW-0067">ATP-binding</keyword>
<comment type="catalytic activity">
    <reaction evidence="7">
        <text>ATP + H2O = ADP + phosphate + H(+)</text>
        <dbReference type="Rhea" id="RHEA:13065"/>
        <dbReference type="ChEBI" id="CHEBI:15377"/>
        <dbReference type="ChEBI" id="CHEBI:15378"/>
        <dbReference type="ChEBI" id="CHEBI:30616"/>
        <dbReference type="ChEBI" id="CHEBI:43474"/>
        <dbReference type="ChEBI" id="CHEBI:456216"/>
        <dbReference type="EC" id="3.6.4.13"/>
    </reaction>
</comment>
<comment type="domain">
    <text evidence="7">The Q motif is unique to and characteristic of the DEAD box family of RNA helicases and controls ATP binding and hydrolysis.</text>
</comment>
<keyword evidence="12" id="KW-1185">Reference proteome</keyword>